<feature type="compositionally biased region" description="Basic and acidic residues" evidence="2">
    <location>
        <begin position="1"/>
        <end position="11"/>
    </location>
</feature>
<keyword evidence="1" id="KW-0479">Metal-binding</keyword>
<feature type="compositionally biased region" description="Basic residues" evidence="2">
    <location>
        <begin position="231"/>
        <end position="247"/>
    </location>
</feature>
<keyword evidence="1" id="KW-0863">Zinc-finger</keyword>
<dbReference type="OrthoDB" id="3518456at2759"/>
<evidence type="ECO:0000259" key="3">
    <source>
        <dbReference type="PROSITE" id="PS50157"/>
    </source>
</evidence>
<evidence type="ECO:0000256" key="2">
    <source>
        <dbReference type="SAM" id="MobiDB-lite"/>
    </source>
</evidence>
<dbReference type="AlphaFoldDB" id="A0A835YQS2"/>
<name>A0A835YQS2_9CHLO</name>
<keyword evidence="1" id="KW-0862">Zinc</keyword>
<feature type="compositionally biased region" description="Low complexity" evidence="2">
    <location>
        <begin position="70"/>
        <end position="120"/>
    </location>
</feature>
<evidence type="ECO:0000313" key="4">
    <source>
        <dbReference type="EMBL" id="KAG2502159.1"/>
    </source>
</evidence>
<feature type="region of interest" description="Disordered" evidence="2">
    <location>
        <begin position="316"/>
        <end position="335"/>
    </location>
</feature>
<feature type="region of interest" description="Disordered" evidence="2">
    <location>
        <begin position="230"/>
        <end position="252"/>
    </location>
</feature>
<gene>
    <name evidence="4" type="ORF">HYH03_000646</name>
</gene>
<dbReference type="Proteomes" id="UP000612055">
    <property type="component" value="Unassembled WGS sequence"/>
</dbReference>
<feature type="domain" description="C2H2-type" evidence="3">
    <location>
        <begin position="206"/>
        <end position="234"/>
    </location>
</feature>
<dbReference type="GO" id="GO:0008270">
    <property type="term" value="F:zinc ion binding"/>
    <property type="evidence" value="ECO:0007669"/>
    <property type="project" value="UniProtKB-KW"/>
</dbReference>
<feature type="region of interest" description="Disordered" evidence="2">
    <location>
        <begin position="1"/>
        <end position="128"/>
    </location>
</feature>
<organism evidence="4 5">
    <name type="scientific">Edaphochlamys debaryana</name>
    <dbReference type="NCBI Taxonomy" id="47281"/>
    <lineage>
        <taxon>Eukaryota</taxon>
        <taxon>Viridiplantae</taxon>
        <taxon>Chlorophyta</taxon>
        <taxon>core chlorophytes</taxon>
        <taxon>Chlorophyceae</taxon>
        <taxon>CS clade</taxon>
        <taxon>Chlamydomonadales</taxon>
        <taxon>Chlamydomonadales incertae sedis</taxon>
        <taxon>Edaphochlamys</taxon>
    </lineage>
</organism>
<proteinExistence type="predicted"/>
<reference evidence="4" key="1">
    <citation type="journal article" date="2020" name="bioRxiv">
        <title>Comparative genomics of Chlamydomonas.</title>
        <authorList>
            <person name="Craig R.J."/>
            <person name="Hasan A.R."/>
            <person name="Ness R.W."/>
            <person name="Keightley P.D."/>
        </authorList>
    </citation>
    <scope>NUCLEOTIDE SEQUENCE</scope>
    <source>
        <strain evidence="4">CCAP 11/70</strain>
    </source>
</reference>
<dbReference type="EMBL" id="JAEHOE010000001">
    <property type="protein sequence ID" value="KAG2502159.1"/>
    <property type="molecule type" value="Genomic_DNA"/>
</dbReference>
<accession>A0A835YQS2</accession>
<protein>
    <recommendedName>
        <fullName evidence="3">C2H2-type domain-containing protein</fullName>
    </recommendedName>
</protein>
<evidence type="ECO:0000313" key="5">
    <source>
        <dbReference type="Proteomes" id="UP000612055"/>
    </source>
</evidence>
<comment type="caution">
    <text evidence="4">The sequence shown here is derived from an EMBL/GenBank/DDBJ whole genome shotgun (WGS) entry which is preliminary data.</text>
</comment>
<dbReference type="PROSITE" id="PS50157">
    <property type="entry name" value="ZINC_FINGER_C2H2_2"/>
    <property type="match status" value="1"/>
</dbReference>
<dbReference type="PANTHER" id="PTHR35744:SF4">
    <property type="entry name" value="OS04G0464600 PROTEIN"/>
    <property type="match status" value="1"/>
</dbReference>
<keyword evidence="5" id="KW-1185">Reference proteome</keyword>
<dbReference type="InterPro" id="IPR013087">
    <property type="entry name" value="Znf_C2H2_type"/>
</dbReference>
<dbReference type="PANTHER" id="PTHR35744">
    <property type="entry name" value="C2H2-TYPE DOMAIN-CONTAINING PROTEIN"/>
    <property type="match status" value="1"/>
</dbReference>
<sequence length="401" mass="43553">MPSKELVEHIASRQPQGRPPAGGDTDRSKRSTRRVPGPSQGAARTATARRRARVALSSHGQYDELLSQQAPAPDARRAPAPSTAERAPAPRAASRRSTPPGAASAAAGAPRRPEASSPSAEGHSLSEQPAPAPVHVLWDLDNKYPLVLDHAGLVERMRSRLRPFGRVASIDAFCNYNTLHYVPQLWEAAQEAGMKHPLLDDQPQELRCPLCGQRQRDEAALRKHFEQLHAREHRKRQGTQPAHARRYAKTEKAGRYGQAAREVLRRRRGYDLEGILGAAGVAVHAVQMGPQRADVALEAAAMELLRSVQVPTAAQGAEEGWDVPEAGGTFDPTEAEPALGGPVLALVSDDHGFEHLLRLFGRRGWGTVVVSNTGFQHAGERVAWSELFPTAVEAERARLRG</sequence>
<evidence type="ECO:0000256" key="1">
    <source>
        <dbReference type="PROSITE-ProRule" id="PRU00042"/>
    </source>
</evidence>